<dbReference type="GO" id="GO:0016787">
    <property type="term" value="F:hydrolase activity"/>
    <property type="evidence" value="ECO:0007669"/>
    <property type="project" value="InterPro"/>
</dbReference>
<dbReference type="PANTHER" id="PTHR17630">
    <property type="entry name" value="DIENELACTONE HYDROLASE"/>
    <property type="match status" value="1"/>
</dbReference>
<feature type="chain" id="PRO_5015095014" description="Dienelactone hydrolase domain-containing protein" evidence="1">
    <location>
        <begin position="18"/>
        <end position="246"/>
    </location>
</feature>
<dbReference type="InterPro" id="IPR002925">
    <property type="entry name" value="Dienelactn_hydro"/>
</dbReference>
<dbReference type="GeneID" id="20349656"/>
<dbReference type="SUPFAM" id="SSF53474">
    <property type="entry name" value="alpha/beta-Hydrolases"/>
    <property type="match status" value="1"/>
</dbReference>
<dbReference type="Gene3D" id="3.40.50.1820">
    <property type="entry name" value="alpha/beta hydrolase"/>
    <property type="match status" value="1"/>
</dbReference>
<keyword evidence="5" id="KW-1185">Reference proteome</keyword>
<dbReference type="AlphaFoldDB" id="J3P6Q6"/>
<reference evidence="5" key="1">
    <citation type="submission" date="2010-07" db="EMBL/GenBank/DDBJ databases">
        <title>The genome sequence of Gaeumannomyces graminis var. tritici strain R3-111a-1.</title>
        <authorList>
            <consortium name="The Broad Institute Genome Sequencing Platform"/>
            <person name="Ma L.-J."/>
            <person name="Dead R."/>
            <person name="Young S."/>
            <person name="Zeng Q."/>
            <person name="Koehrsen M."/>
            <person name="Alvarado L."/>
            <person name="Berlin A."/>
            <person name="Chapman S.B."/>
            <person name="Chen Z."/>
            <person name="Freedman E."/>
            <person name="Gellesch M."/>
            <person name="Goldberg J."/>
            <person name="Griggs A."/>
            <person name="Gujja S."/>
            <person name="Heilman E.R."/>
            <person name="Heiman D."/>
            <person name="Hepburn T."/>
            <person name="Howarth C."/>
            <person name="Jen D."/>
            <person name="Larson L."/>
            <person name="Mehta T."/>
            <person name="Neiman D."/>
            <person name="Pearson M."/>
            <person name="Roberts A."/>
            <person name="Saif S."/>
            <person name="Shea T."/>
            <person name="Shenoy N."/>
            <person name="Sisk P."/>
            <person name="Stolte C."/>
            <person name="Sykes S."/>
            <person name="Walk T."/>
            <person name="White J."/>
            <person name="Yandava C."/>
            <person name="Haas B."/>
            <person name="Nusbaum C."/>
            <person name="Birren B."/>
        </authorList>
    </citation>
    <scope>NUCLEOTIDE SEQUENCE [LARGE SCALE GENOMIC DNA]</scope>
    <source>
        <strain evidence="5">R3-111a-1</strain>
    </source>
</reference>
<reference evidence="3" key="2">
    <citation type="submission" date="2010-07" db="EMBL/GenBank/DDBJ databases">
        <authorList>
            <consortium name="The Broad Institute Genome Sequencing Platform"/>
            <consortium name="Broad Institute Genome Sequencing Center for Infectious Disease"/>
            <person name="Ma L.-J."/>
            <person name="Dead R."/>
            <person name="Young S."/>
            <person name="Zeng Q."/>
            <person name="Koehrsen M."/>
            <person name="Alvarado L."/>
            <person name="Berlin A."/>
            <person name="Chapman S.B."/>
            <person name="Chen Z."/>
            <person name="Freedman E."/>
            <person name="Gellesch M."/>
            <person name="Goldberg J."/>
            <person name="Griggs A."/>
            <person name="Gujja S."/>
            <person name="Heilman E.R."/>
            <person name="Heiman D."/>
            <person name="Hepburn T."/>
            <person name="Howarth C."/>
            <person name="Jen D."/>
            <person name="Larson L."/>
            <person name="Mehta T."/>
            <person name="Neiman D."/>
            <person name="Pearson M."/>
            <person name="Roberts A."/>
            <person name="Saif S."/>
            <person name="Shea T."/>
            <person name="Shenoy N."/>
            <person name="Sisk P."/>
            <person name="Stolte C."/>
            <person name="Sykes S."/>
            <person name="Walk T."/>
            <person name="White J."/>
            <person name="Yandava C."/>
            <person name="Haas B."/>
            <person name="Nusbaum C."/>
            <person name="Birren B."/>
        </authorList>
    </citation>
    <scope>NUCLEOTIDE SEQUENCE</scope>
    <source>
        <strain evidence="3">R3-111a-1</strain>
    </source>
</reference>
<dbReference type="EMBL" id="GL385399">
    <property type="protein sequence ID" value="EJT72332.1"/>
    <property type="molecule type" value="Genomic_DNA"/>
</dbReference>
<dbReference type="Proteomes" id="UP000006039">
    <property type="component" value="Unassembled WGS sequence"/>
</dbReference>
<evidence type="ECO:0000313" key="5">
    <source>
        <dbReference type="Proteomes" id="UP000006039"/>
    </source>
</evidence>
<dbReference type="RefSeq" id="XP_009225306.1">
    <property type="nucleotide sequence ID" value="XM_009227042.1"/>
</dbReference>
<reference evidence="4" key="5">
    <citation type="submission" date="2018-04" db="UniProtKB">
        <authorList>
            <consortium name="EnsemblFungi"/>
        </authorList>
    </citation>
    <scope>IDENTIFICATION</scope>
    <source>
        <strain evidence="4">R3-111a-1</strain>
    </source>
</reference>
<dbReference type="PANTHER" id="PTHR17630:SF44">
    <property type="entry name" value="PROTEIN AIM2"/>
    <property type="match status" value="1"/>
</dbReference>
<sequence length="246" mass="26486">MKFHSLLINFFLAVSVAVDMYITYPPGYHTRGQQPKAGILHLTDVLGLPLLENLLLADSFARAGYVVVAPDLFAGKPAPDDHDRPDLGFSVIEFLDAHPPNVTEPAVDAAARHLRGALGVARLGSAGYCFGGRYAFRYASAAKHAAGLGVDVVATAHPTRVTDEEIVGRVGPATVAAAENDPFLMPPKRRWEIETALLSTDAASSLALYSGVAHGFGVRVNMSDPEARFAKQAAFVQAVRWFNYWL</sequence>
<feature type="domain" description="Dienelactone hydrolase" evidence="2">
    <location>
        <begin position="28"/>
        <end position="243"/>
    </location>
</feature>
<dbReference type="STRING" id="644352.J3P6Q6"/>
<evidence type="ECO:0000256" key="1">
    <source>
        <dbReference type="SAM" id="SignalP"/>
    </source>
</evidence>
<organism evidence="3">
    <name type="scientific">Gaeumannomyces tritici (strain R3-111a-1)</name>
    <name type="common">Wheat and barley take-all root rot fungus</name>
    <name type="synonym">Gaeumannomyces graminis var. tritici</name>
    <dbReference type="NCBI Taxonomy" id="644352"/>
    <lineage>
        <taxon>Eukaryota</taxon>
        <taxon>Fungi</taxon>
        <taxon>Dikarya</taxon>
        <taxon>Ascomycota</taxon>
        <taxon>Pezizomycotina</taxon>
        <taxon>Sordariomycetes</taxon>
        <taxon>Sordariomycetidae</taxon>
        <taxon>Magnaporthales</taxon>
        <taxon>Magnaporthaceae</taxon>
        <taxon>Gaeumannomyces</taxon>
    </lineage>
</organism>
<dbReference type="Pfam" id="PF01738">
    <property type="entry name" value="DLH"/>
    <property type="match status" value="1"/>
</dbReference>
<name>J3P6Q6_GAET3</name>
<evidence type="ECO:0000313" key="3">
    <source>
        <dbReference type="EMBL" id="EJT72332.1"/>
    </source>
</evidence>
<dbReference type="VEuPathDB" id="FungiDB:GGTG_09198"/>
<evidence type="ECO:0000313" key="4">
    <source>
        <dbReference type="EnsemblFungi" id="EJT72332"/>
    </source>
</evidence>
<evidence type="ECO:0000259" key="2">
    <source>
        <dbReference type="Pfam" id="PF01738"/>
    </source>
</evidence>
<dbReference type="InterPro" id="IPR029058">
    <property type="entry name" value="AB_hydrolase_fold"/>
</dbReference>
<gene>
    <name evidence="4" type="primary">20349656</name>
    <name evidence="3" type="ORF">GGTG_09198</name>
</gene>
<protein>
    <recommendedName>
        <fullName evidence="2">Dienelactone hydrolase domain-containing protein</fullName>
    </recommendedName>
</protein>
<dbReference type="eggNOG" id="KOG3043">
    <property type="taxonomic scope" value="Eukaryota"/>
</dbReference>
<reference evidence="3" key="3">
    <citation type="submission" date="2010-09" db="EMBL/GenBank/DDBJ databases">
        <title>Annotation of Gaeumannomyces graminis var. tritici R3-111a-1.</title>
        <authorList>
            <consortium name="The Broad Institute Genome Sequencing Platform"/>
            <person name="Ma L.-J."/>
            <person name="Dead R."/>
            <person name="Young S.K."/>
            <person name="Zeng Q."/>
            <person name="Gargeya S."/>
            <person name="Fitzgerald M."/>
            <person name="Haas B."/>
            <person name="Abouelleil A."/>
            <person name="Alvarado L."/>
            <person name="Arachchi H.M."/>
            <person name="Berlin A."/>
            <person name="Brown A."/>
            <person name="Chapman S.B."/>
            <person name="Chen Z."/>
            <person name="Dunbar C."/>
            <person name="Freedman E."/>
            <person name="Gearin G."/>
            <person name="Gellesch M."/>
            <person name="Goldberg J."/>
            <person name="Griggs A."/>
            <person name="Gujja S."/>
            <person name="Heiman D."/>
            <person name="Howarth C."/>
            <person name="Larson L."/>
            <person name="Lui A."/>
            <person name="MacDonald P.J.P."/>
            <person name="Mehta T."/>
            <person name="Montmayeur A."/>
            <person name="Murphy C."/>
            <person name="Neiman D."/>
            <person name="Pearson M."/>
            <person name="Priest M."/>
            <person name="Roberts A."/>
            <person name="Saif S."/>
            <person name="Shea T."/>
            <person name="Shenoy N."/>
            <person name="Sisk P."/>
            <person name="Stolte C."/>
            <person name="Sykes S."/>
            <person name="Yandava C."/>
            <person name="Wortman J."/>
            <person name="Nusbaum C."/>
            <person name="Birren B."/>
        </authorList>
    </citation>
    <scope>NUCLEOTIDE SEQUENCE</scope>
    <source>
        <strain evidence="3">R3-111a-1</strain>
    </source>
</reference>
<accession>J3P6Q6</accession>
<dbReference type="OrthoDB" id="17560at2759"/>
<feature type="signal peptide" evidence="1">
    <location>
        <begin position="1"/>
        <end position="17"/>
    </location>
</feature>
<dbReference type="HOGENOM" id="CLU_054590_2_1_1"/>
<dbReference type="EnsemblFungi" id="EJT72332">
    <property type="protein sequence ID" value="EJT72332"/>
    <property type="gene ID" value="GGTG_09198"/>
</dbReference>
<reference evidence="4" key="4">
    <citation type="journal article" date="2015" name="G3 (Bethesda)">
        <title>Genome sequences of three phytopathogenic species of the Magnaporthaceae family of fungi.</title>
        <authorList>
            <person name="Okagaki L.H."/>
            <person name="Nunes C.C."/>
            <person name="Sailsbery J."/>
            <person name="Clay B."/>
            <person name="Brown D."/>
            <person name="John T."/>
            <person name="Oh Y."/>
            <person name="Young N."/>
            <person name="Fitzgerald M."/>
            <person name="Haas B.J."/>
            <person name="Zeng Q."/>
            <person name="Young S."/>
            <person name="Adiconis X."/>
            <person name="Fan L."/>
            <person name="Levin J.Z."/>
            <person name="Mitchell T.K."/>
            <person name="Okubara P.A."/>
            <person name="Farman M.L."/>
            <person name="Kohn L.M."/>
            <person name="Birren B."/>
            <person name="Ma L.-J."/>
            <person name="Dean R.A."/>
        </authorList>
    </citation>
    <scope>NUCLEOTIDE SEQUENCE</scope>
    <source>
        <strain evidence="4">R3-111a-1</strain>
    </source>
</reference>
<proteinExistence type="predicted"/>
<keyword evidence="1" id="KW-0732">Signal</keyword>